<evidence type="ECO:0000256" key="6">
    <source>
        <dbReference type="ARBA" id="ARBA00022989"/>
    </source>
</evidence>
<gene>
    <name evidence="9" type="ORF">OCBIM_22036949mg</name>
</gene>
<dbReference type="InterPro" id="IPR008166">
    <property type="entry name" value="Glyco_transf_92"/>
</dbReference>
<dbReference type="EC" id="2.4.1.-" evidence="8"/>
<keyword evidence="3 8" id="KW-0328">Glycosyltransferase</keyword>
<evidence type="ECO:0000256" key="8">
    <source>
        <dbReference type="RuleBase" id="RU366017"/>
    </source>
</evidence>
<comment type="similarity">
    <text evidence="2 8">Belongs to the glycosyltransferase 92 family.</text>
</comment>
<evidence type="ECO:0000256" key="7">
    <source>
        <dbReference type="ARBA" id="ARBA00023136"/>
    </source>
</evidence>
<keyword evidence="5 8" id="KW-0812">Transmembrane</keyword>
<accession>A0A0L8I304</accession>
<dbReference type="OMA" id="IPIRYRI"/>
<evidence type="ECO:0000313" key="9">
    <source>
        <dbReference type="EMBL" id="KOF95863.1"/>
    </source>
</evidence>
<sequence length="495" mass="57450">MPFNLLQRLRSVNRKLIIISGLIYLSLVFLFHGRLEFEQQLDNRFKTVFFKRNPVHLYLKKNTSATSISHSLHSSLKNKMELHVRNISTKPHVHIQANTPNFTLSDKNINITHAPNYKNCYQSSSNVGNNTFHRISDGIFIYSAYLDDRHSTPFVRVMTIIAQRKYKLRYFCHFPGNFWTDGLVYQMCENHNKHFGGYIISCPLPPSKPDQQKLFCSVSISLKKNGDTNHSSFIPITKIRTNSQPFSYGICIPPLFGNISQEHLVEYIELSKLLGVQHLYFYSFRLSDAATHVLEYYEKQNTVTIIPWKLPVEIHDNTIWYNGQLIAHNDCLYRSMSQVKMVAFNDLDEFIIPHNGSTWTDFVNKLSGENICGFSFWSAFFDPSTGRPHPSGLFTMSQTGRSAKFSQVRTKVLVEPLKIFEVGIHHVSKPNEEHYKMLRVDTNIAFLHHYRKCVSNYGMKCDKFIPDRAIYRYFDDLKTAFDSQLNIIRQINSTA</sequence>
<feature type="transmembrane region" description="Helical" evidence="8">
    <location>
        <begin position="12"/>
        <end position="31"/>
    </location>
</feature>
<dbReference type="PANTHER" id="PTHR21461">
    <property type="entry name" value="GLYCOSYLTRANSFERASE FAMILY 92 PROTEIN"/>
    <property type="match status" value="1"/>
</dbReference>
<dbReference type="OrthoDB" id="2526284at2759"/>
<dbReference type="GO" id="GO:0005737">
    <property type="term" value="C:cytoplasm"/>
    <property type="evidence" value="ECO:0007669"/>
    <property type="project" value="TreeGrafter"/>
</dbReference>
<keyword evidence="4 8" id="KW-0808">Transferase</keyword>
<evidence type="ECO:0000256" key="4">
    <source>
        <dbReference type="ARBA" id="ARBA00022679"/>
    </source>
</evidence>
<comment type="subcellular location">
    <subcellularLocation>
        <location evidence="1">Membrane</location>
        <topology evidence="1">Single-pass membrane protein</topology>
    </subcellularLocation>
</comment>
<evidence type="ECO:0000256" key="5">
    <source>
        <dbReference type="ARBA" id="ARBA00022692"/>
    </source>
</evidence>
<dbReference type="AlphaFoldDB" id="A0A0L8I304"/>
<evidence type="ECO:0000256" key="3">
    <source>
        <dbReference type="ARBA" id="ARBA00022676"/>
    </source>
</evidence>
<name>A0A0L8I304_OCTBM</name>
<dbReference type="GO" id="GO:0016020">
    <property type="term" value="C:membrane"/>
    <property type="evidence" value="ECO:0007669"/>
    <property type="project" value="UniProtKB-SubCell"/>
</dbReference>
<reference evidence="9" key="1">
    <citation type="submission" date="2015-07" db="EMBL/GenBank/DDBJ databases">
        <title>MeaNS - Measles Nucleotide Surveillance Program.</title>
        <authorList>
            <person name="Tran T."/>
            <person name="Druce J."/>
        </authorList>
    </citation>
    <scope>NUCLEOTIDE SEQUENCE</scope>
    <source>
        <strain evidence="9">UCB-OBI-ISO-001</strain>
        <tissue evidence="9">Gonad</tissue>
    </source>
</reference>
<dbReference type="PANTHER" id="PTHR21461:SF69">
    <property type="entry name" value="GLYCOSYLTRANSFERASE FAMILY 92 PROTEIN"/>
    <property type="match status" value="1"/>
</dbReference>
<dbReference type="KEGG" id="obi:106884419"/>
<organism evidence="9">
    <name type="scientific">Octopus bimaculoides</name>
    <name type="common">California two-spotted octopus</name>
    <dbReference type="NCBI Taxonomy" id="37653"/>
    <lineage>
        <taxon>Eukaryota</taxon>
        <taxon>Metazoa</taxon>
        <taxon>Spiralia</taxon>
        <taxon>Lophotrochozoa</taxon>
        <taxon>Mollusca</taxon>
        <taxon>Cephalopoda</taxon>
        <taxon>Coleoidea</taxon>
        <taxon>Octopodiformes</taxon>
        <taxon>Octopoda</taxon>
        <taxon>Incirrata</taxon>
        <taxon>Octopodidae</taxon>
        <taxon>Octopus</taxon>
    </lineage>
</organism>
<dbReference type="EMBL" id="KQ416666">
    <property type="protein sequence ID" value="KOF95863.1"/>
    <property type="molecule type" value="Genomic_DNA"/>
</dbReference>
<keyword evidence="6 8" id="KW-1133">Transmembrane helix</keyword>
<evidence type="ECO:0000256" key="2">
    <source>
        <dbReference type="ARBA" id="ARBA00007647"/>
    </source>
</evidence>
<protein>
    <recommendedName>
        <fullName evidence="8">Glycosyltransferase family 92 protein</fullName>
        <ecNumber evidence="8">2.4.1.-</ecNumber>
    </recommendedName>
</protein>
<dbReference type="GO" id="GO:0016757">
    <property type="term" value="F:glycosyltransferase activity"/>
    <property type="evidence" value="ECO:0007669"/>
    <property type="project" value="UniProtKB-UniRule"/>
</dbReference>
<proteinExistence type="inferred from homology"/>
<dbReference type="Pfam" id="PF01697">
    <property type="entry name" value="Glyco_transf_92"/>
    <property type="match status" value="1"/>
</dbReference>
<evidence type="ECO:0000256" key="1">
    <source>
        <dbReference type="ARBA" id="ARBA00004167"/>
    </source>
</evidence>
<keyword evidence="7 8" id="KW-0472">Membrane</keyword>